<feature type="region of interest" description="Disordered" evidence="1">
    <location>
        <begin position="1"/>
        <end position="35"/>
    </location>
</feature>
<evidence type="ECO:0000256" key="1">
    <source>
        <dbReference type="SAM" id="MobiDB-lite"/>
    </source>
</evidence>
<reference evidence="2 3" key="1">
    <citation type="journal article" date="2018" name="Front. Plant Sci.">
        <title>Red Clover (Trifolium pratense) and Zigzag Clover (T. medium) - A Picture of Genomic Similarities and Differences.</title>
        <authorList>
            <person name="Dluhosova J."/>
            <person name="Istvanek J."/>
            <person name="Nedelnik J."/>
            <person name="Repkova J."/>
        </authorList>
    </citation>
    <scope>NUCLEOTIDE SEQUENCE [LARGE SCALE GENOMIC DNA]</scope>
    <source>
        <strain evidence="3">cv. 10/8</strain>
        <tissue evidence="2">Leaf</tissue>
    </source>
</reference>
<comment type="caution">
    <text evidence="2">The sequence shown here is derived from an EMBL/GenBank/DDBJ whole genome shotgun (WGS) entry which is preliminary data.</text>
</comment>
<feature type="compositionally biased region" description="Basic and acidic residues" evidence="1">
    <location>
        <begin position="9"/>
        <end position="35"/>
    </location>
</feature>
<dbReference type="AlphaFoldDB" id="A0A392T3U7"/>
<dbReference type="EMBL" id="LXQA010500741">
    <property type="protein sequence ID" value="MCI55729.1"/>
    <property type="molecule type" value="Genomic_DNA"/>
</dbReference>
<feature type="non-terminal residue" evidence="2">
    <location>
        <position position="35"/>
    </location>
</feature>
<protein>
    <submittedName>
        <fullName evidence="2">Uncharacterized protein</fullName>
    </submittedName>
</protein>
<evidence type="ECO:0000313" key="3">
    <source>
        <dbReference type="Proteomes" id="UP000265520"/>
    </source>
</evidence>
<organism evidence="2 3">
    <name type="scientific">Trifolium medium</name>
    <dbReference type="NCBI Taxonomy" id="97028"/>
    <lineage>
        <taxon>Eukaryota</taxon>
        <taxon>Viridiplantae</taxon>
        <taxon>Streptophyta</taxon>
        <taxon>Embryophyta</taxon>
        <taxon>Tracheophyta</taxon>
        <taxon>Spermatophyta</taxon>
        <taxon>Magnoliopsida</taxon>
        <taxon>eudicotyledons</taxon>
        <taxon>Gunneridae</taxon>
        <taxon>Pentapetalae</taxon>
        <taxon>rosids</taxon>
        <taxon>fabids</taxon>
        <taxon>Fabales</taxon>
        <taxon>Fabaceae</taxon>
        <taxon>Papilionoideae</taxon>
        <taxon>50 kb inversion clade</taxon>
        <taxon>NPAAA clade</taxon>
        <taxon>Hologalegina</taxon>
        <taxon>IRL clade</taxon>
        <taxon>Trifolieae</taxon>
        <taxon>Trifolium</taxon>
    </lineage>
</organism>
<keyword evidence="3" id="KW-1185">Reference proteome</keyword>
<name>A0A392T3U7_9FABA</name>
<evidence type="ECO:0000313" key="2">
    <source>
        <dbReference type="EMBL" id="MCI55729.1"/>
    </source>
</evidence>
<dbReference type="Proteomes" id="UP000265520">
    <property type="component" value="Unassembled WGS sequence"/>
</dbReference>
<proteinExistence type="predicted"/>
<sequence>MKRAKARVRAREEEESSREGGARGRGNLKESSKAK</sequence>
<accession>A0A392T3U7</accession>